<evidence type="ECO:0000313" key="2">
    <source>
        <dbReference type="EMBL" id="KKL06053.1"/>
    </source>
</evidence>
<feature type="region of interest" description="Disordered" evidence="1">
    <location>
        <begin position="1"/>
        <end position="32"/>
    </location>
</feature>
<reference evidence="2" key="1">
    <citation type="journal article" date="2015" name="Nature">
        <title>Complex archaea that bridge the gap between prokaryotes and eukaryotes.</title>
        <authorList>
            <person name="Spang A."/>
            <person name="Saw J.H."/>
            <person name="Jorgensen S.L."/>
            <person name="Zaremba-Niedzwiedzka K."/>
            <person name="Martijn J."/>
            <person name="Lind A.E."/>
            <person name="van Eijk R."/>
            <person name="Schleper C."/>
            <person name="Guy L."/>
            <person name="Ettema T.J."/>
        </authorList>
    </citation>
    <scope>NUCLEOTIDE SEQUENCE</scope>
</reference>
<dbReference type="EMBL" id="LAZR01043873">
    <property type="protein sequence ID" value="KKL06053.1"/>
    <property type="molecule type" value="Genomic_DNA"/>
</dbReference>
<name>A0A0F9D1R1_9ZZZZ</name>
<organism evidence="2">
    <name type="scientific">marine sediment metagenome</name>
    <dbReference type="NCBI Taxonomy" id="412755"/>
    <lineage>
        <taxon>unclassified sequences</taxon>
        <taxon>metagenomes</taxon>
        <taxon>ecological metagenomes</taxon>
    </lineage>
</organism>
<proteinExistence type="predicted"/>
<gene>
    <name evidence="2" type="ORF">LCGC14_2599910</name>
</gene>
<feature type="non-terminal residue" evidence="2">
    <location>
        <position position="1"/>
    </location>
</feature>
<dbReference type="AlphaFoldDB" id="A0A0F9D1R1"/>
<protein>
    <submittedName>
        <fullName evidence="2">Uncharacterized protein</fullName>
    </submittedName>
</protein>
<comment type="caution">
    <text evidence="2">The sequence shown here is derived from an EMBL/GenBank/DDBJ whole genome shotgun (WGS) entry which is preliminary data.</text>
</comment>
<sequence>KDKEKKHTPMDIEREGMKKLEDVKPSAPMLRD</sequence>
<evidence type="ECO:0000256" key="1">
    <source>
        <dbReference type="SAM" id="MobiDB-lite"/>
    </source>
</evidence>
<accession>A0A0F9D1R1</accession>